<dbReference type="PANTHER" id="PTHR16216:SF2">
    <property type="entry name" value="DYNEIN AXONEMAL ASSEMBLY FACTOR 5"/>
    <property type="match status" value="1"/>
</dbReference>
<evidence type="ECO:0000313" key="3">
    <source>
        <dbReference type="EMBL" id="GAB66404.1"/>
    </source>
</evidence>
<dbReference type="InterPro" id="IPR052623">
    <property type="entry name" value="DAAF5"/>
</dbReference>
<dbReference type="eggNOG" id="ENOG502QWZY">
    <property type="taxonomic scope" value="Eukaryota"/>
</dbReference>
<accession>K6UT10</accession>
<dbReference type="SUPFAM" id="SSF48371">
    <property type="entry name" value="ARM repeat"/>
    <property type="match status" value="1"/>
</dbReference>
<name>K6UT10_PLACD</name>
<dbReference type="OMA" id="DCIEVWN"/>
<gene>
    <name evidence="3" type="ORF">PCYB_091900</name>
</gene>
<dbReference type="InterPro" id="IPR011989">
    <property type="entry name" value="ARM-like"/>
</dbReference>
<dbReference type="OrthoDB" id="413572at2759"/>
<dbReference type="EMBL" id="DF157101">
    <property type="protein sequence ID" value="GAB66404.1"/>
    <property type="molecule type" value="Genomic_DNA"/>
</dbReference>
<evidence type="ECO:0000259" key="2">
    <source>
        <dbReference type="Pfam" id="PF25757"/>
    </source>
</evidence>
<dbReference type="GeneID" id="14692758"/>
<keyword evidence="4" id="KW-1185">Reference proteome</keyword>
<feature type="compositionally biased region" description="Basic and acidic residues" evidence="1">
    <location>
        <begin position="643"/>
        <end position="668"/>
    </location>
</feature>
<dbReference type="RefSeq" id="XP_004222351.1">
    <property type="nucleotide sequence ID" value="XM_004222303.1"/>
</dbReference>
<dbReference type="Pfam" id="PF25757">
    <property type="entry name" value="TPR_DNAAF5"/>
    <property type="match status" value="1"/>
</dbReference>
<proteinExistence type="predicted"/>
<dbReference type="InterPro" id="IPR016024">
    <property type="entry name" value="ARM-type_fold"/>
</dbReference>
<evidence type="ECO:0000256" key="1">
    <source>
        <dbReference type="SAM" id="MobiDB-lite"/>
    </source>
</evidence>
<organism evidence="3 4">
    <name type="scientific">Plasmodium cynomolgi (strain B)</name>
    <dbReference type="NCBI Taxonomy" id="1120755"/>
    <lineage>
        <taxon>Eukaryota</taxon>
        <taxon>Sar</taxon>
        <taxon>Alveolata</taxon>
        <taxon>Apicomplexa</taxon>
        <taxon>Aconoidasida</taxon>
        <taxon>Haemosporida</taxon>
        <taxon>Plasmodiidae</taxon>
        <taxon>Plasmodium</taxon>
        <taxon>Plasmodium (Plasmodium)</taxon>
    </lineage>
</organism>
<dbReference type="PANTHER" id="PTHR16216">
    <property type="entry name" value="DYNEIN ASSEMBLY FACTOR 5, AXONEMAL"/>
    <property type="match status" value="1"/>
</dbReference>
<dbReference type="Proteomes" id="UP000006319">
    <property type="component" value="Chromosome 9"/>
</dbReference>
<dbReference type="AlphaFoldDB" id="K6UT10"/>
<dbReference type="KEGG" id="pcy:PCYB_091900"/>
<dbReference type="InterPro" id="IPR057978">
    <property type="entry name" value="TPR_DAAF5"/>
</dbReference>
<sequence length="1136" mass="130844">MSNMLHEEKSQHALHKHVEQFVHILNSTEISDKDKKLNALRIIYEKLSEFFTICKEEEKENFCLFFRNYLLCQLHKWINEEFDECRNFTLDIYILIEKNLDDTLLDCVLFKNVSRDDNFLHICTNRLKEDKNKKIIEDKEEVRLKIVQFFSIIVHRFRNKCADSAPHVLDINPYLEDILTALAVLIKDPFPLIKKISCQLLCELSFENKPKDFNHLYRSLLKGLLTALAVRQNDIRELALRCLKKLLCLGSNRDFLDDLAECLKNLCRKKSSNVLLQVVDCIEVWNLQINDLSKCERAKLVFIVLLCANANISPSFNERCYTALKRIASSLKGLASGLSEKHVDKEELLKNGTHSETEKTIVHRNEENVDKEKTVWQKEHCCVHSEEAPCAYFFSRMNNLFYTPSPFNVVCSDIPALFGEIKKELFYEIMNNERNSWSEGKDDFANILTTFLLCTYCDMAHFVRPILSFVYRSLVLFKYIDCPTTPLLVSGISAEEVSPKDASPKDTSLKNAASQYGYEYDSFLYLTKFVCLIITCGYLMPLNVTLSEVAQLLLGDCNVRKVAESFYKLCDVSPSDMHDGGRSGRNNFTVCLTNTNGGDCTKYIFSNTNYHKYQRKAYERWCAHRKSDILLEEHAGGGGQLDQHLEKRDTGDVRGEEPKGGEPLDVVKRDAVHDSANGSANDSVNDPVNDPVNGSMEESVHYPVDSAPIICDNKKIVLMMLSQLLAGHYLRNELTERKLDEEDINFILFLISENAKYEHVDAFPYILMTLKHLLNIIGEDCKKYSKIFFHFLVVLQSDTQFCPQSEVQKLIEKIEHYHHGDKTKIDFYNDEYVHFVQNVPTMININDFNNFKCNIEFLNVLLCNISEEVMMEQSSHLMDFFLIIMNQELRPFMKSEFLLFLNLFCSKNIFHNFLQKNSQQILKNILLPLCTWKSGLNEAQTRKGALHCIRTLFVKNALHKYVFDNNVLIENLVCVLKSSTDDTWNGENREIAIAIYAQIARRISNNNILLDLLNILMKLMEDSSNTIRKLSANGLYSLFLNESLILADKLCEEVFPTLLLHMDDDSPDVSQMVYRTLVLAKKINQTIFVKVLPACLHRGFAPTKACPHFCIINNICLCPELKGFLNRAGTNKMTTL</sequence>
<feature type="domain" description="Dynein axonemal assembly factor 5 TPR repeats" evidence="2">
    <location>
        <begin position="32"/>
        <end position="291"/>
    </location>
</feature>
<evidence type="ECO:0000313" key="4">
    <source>
        <dbReference type="Proteomes" id="UP000006319"/>
    </source>
</evidence>
<dbReference type="Gene3D" id="1.25.10.10">
    <property type="entry name" value="Leucine-rich Repeat Variant"/>
    <property type="match status" value="2"/>
</dbReference>
<dbReference type="VEuPathDB" id="PlasmoDB:PCYB_091900"/>
<feature type="region of interest" description="Disordered" evidence="1">
    <location>
        <begin position="637"/>
        <end position="668"/>
    </location>
</feature>
<reference evidence="3 4" key="1">
    <citation type="journal article" date="2012" name="Nat. Genet.">
        <title>Plasmodium cynomolgi genome sequences provide insight into Plasmodium vivax and the monkey malaria clade.</title>
        <authorList>
            <person name="Tachibana S."/>
            <person name="Sullivan S.A."/>
            <person name="Kawai S."/>
            <person name="Nakamura S."/>
            <person name="Kim H.R."/>
            <person name="Goto N."/>
            <person name="Arisue N."/>
            <person name="Palacpac N.M.Q."/>
            <person name="Honma H."/>
            <person name="Yagi M."/>
            <person name="Tougan T."/>
            <person name="Katakai Y."/>
            <person name="Kaneko O."/>
            <person name="Mita T."/>
            <person name="Kita K."/>
            <person name="Yasutomi Y."/>
            <person name="Sutton P.L."/>
            <person name="Shakhbatyan R."/>
            <person name="Horii T."/>
            <person name="Yasunaga T."/>
            <person name="Barnwell J.W."/>
            <person name="Escalante A.A."/>
            <person name="Carlton J.M."/>
            <person name="Tanabe K."/>
        </authorList>
    </citation>
    <scope>NUCLEOTIDE SEQUENCE [LARGE SCALE GENOMIC DNA]</scope>
    <source>
        <strain evidence="3 4">B</strain>
    </source>
</reference>
<dbReference type="PhylomeDB" id="K6UT10"/>
<protein>
    <recommendedName>
        <fullName evidence="2">Dynein axonemal assembly factor 5 TPR repeats domain-containing protein</fullName>
    </recommendedName>
</protein>